<dbReference type="InterPro" id="IPR036322">
    <property type="entry name" value="WD40_repeat_dom_sf"/>
</dbReference>
<dbReference type="RefSeq" id="XP_060454170.1">
    <property type="nucleotide sequence ID" value="XM_060597259.1"/>
</dbReference>
<comment type="similarity">
    <text evidence="4">Belongs to the WD repeat PAAF1/RPN14 family.</text>
</comment>
<dbReference type="Gene3D" id="2.130.10.10">
    <property type="entry name" value="YVTN repeat-like/Quinoprotein amine dehydrogenase"/>
    <property type="match status" value="2"/>
</dbReference>
<gene>
    <name evidence="6" type="ORF">CcaverHIS019_0202660</name>
</gene>
<dbReference type="KEGG" id="ccac:CcaHIS019_0202660"/>
<dbReference type="InterPro" id="IPR001680">
    <property type="entry name" value="WD40_rpt"/>
</dbReference>
<dbReference type="Pfam" id="PF00400">
    <property type="entry name" value="WD40"/>
    <property type="match status" value="2"/>
</dbReference>
<evidence type="ECO:0000313" key="7">
    <source>
        <dbReference type="Proteomes" id="UP001233271"/>
    </source>
</evidence>
<evidence type="ECO:0000256" key="2">
    <source>
        <dbReference type="ARBA" id="ARBA00022737"/>
    </source>
</evidence>
<evidence type="ECO:0000256" key="3">
    <source>
        <dbReference type="ARBA" id="ARBA00022942"/>
    </source>
</evidence>
<dbReference type="SUPFAM" id="SSF50978">
    <property type="entry name" value="WD40 repeat-like"/>
    <property type="match status" value="1"/>
</dbReference>
<evidence type="ECO:0000256" key="5">
    <source>
        <dbReference type="PROSITE-ProRule" id="PRU00221"/>
    </source>
</evidence>
<dbReference type="PANTHER" id="PTHR19857">
    <property type="entry name" value="MITOCHONDRIAL DIVISION PROTEIN 1-RELATED"/>
    <property type="match status" value="1"/>
</dbReference>
<name>A0AA48I3F6_9TREE</name>
<evidence type="ECO:0000256" key="4">
    <source>
        <dbReference type="ARBA" id="ARBA00038321"/>
    </source>
</evidence>
<evidence type="ECO:0008006" key="8">
    <source>
        <dbReference type="Google" id="ProtNLM"/>
    </source>
</evidence>
<dbReference type="InterPro" id="IPR051179">
    <property type="entry name" value="WD_repeat_multifunction"/>
</dbReference>
<dbReference type="PROSITE" id="PS00678">
    <property type="entry name" value="WD_REPEATS_1"/>
    <property type="match status" value="1"/>
</dbReference>
<keyword evidence="1 5" id="KW-0853">WD repeat</keyword>
<keyword evidence="3" id="KW-0647">Proteasome</keyword>
<reference evidence="6" key="1">
    <citation type="journal article" date="2023" name="BMC Genomics">
        <title>Chromosome-level genome assemblies of Cutaneotrichosporon spp. (Trichosporonales, Basidiomycota) reveal imbalanced evolution between nucleotide sequences and chromosome synteny.</title>
        <authorList>
            <person name="Kobayashi Y."/>
            <person name="Kayamori A."/>
            <person name="Aoki K."/>
            <person name="Shiwa Y."/>
            <person name="Matsutani M."/>
            <person name="Fujita N."/>
            <person name="Sugita T."/>
            <person name="Iwasaki W."/>
            <person name="Tanaka N."/>
            <person name="Takashima M."/>
        </authorList>
    </citation>
    <scope>NUCLEOTIDE SEQUENCE</scope>
    <source>
        <strain evidence="6">HIS019</strain>
    </source>
</reference>
<feature type="repeat" description="WD" evidence="5">
    <location>
        <begin position="146"/>
        <end position="178"/>
    </location>
</feature>
<dbReference type="SMART" id="SM00320">
    <property type="entry name" value="WD40"/>
    <property type="match status" value="4"/>
</dbReference>
<dbReference type="AlphaFoldDB" id="A0AA48I3F6"/>
<evidence type="ECO:0000256" key="1">
    <source>
        <dbReference type="ARBA" id="ARBA00022574"/>
    </source>
</evidence>
<dbReference type="GO" id="GO:0000502">
    <property type="term" value="C:proteasome complex"/>
    <property type="evidence" value="ECO:0007669"/>
    <property type="project" value="UniProtKB-KW"/>
</dbReference>
<dbReference type="Proteomes" id="UP001233271">
    <property type="component" value="Chromosome 2"/>
</dbReference>
<dbReference type="PANTHER" id="PTHR19857:SF19">
    <property type="entry name" value="26S PROTEASOME REGULATORY SUBUNIT RPN14"/>
    <property type="match status" value="1"/>
</dbReference>
<sequence>MQVKSLSYIDIQHDAPAVFDDVEQGIVLQEDVWVSAYQAGETSVHGKMRVSLDGGINIECRDGVQVERESKANFRVTVPALKMTSRPVHFPRQTIVPPYTKASAVSPELSINALDYSPKAGKLVVGGPDGYAVVLDPARPSEALHLKGHVGDVLDVKWFPSGEVVLTASSDMSLRIFSSVTGINPRILRGHSRAITATRILGMGRQVLSAGKDGSVRLWNVGEGKEARVWLLKQPIEALVVIEGEQTTLGAEVVVIAATADGSLTGFALDSESDQPLFTTPATSKLICATYSSELKLVASGHADGVITLRHLSNLSEPAAMVRRNEASVYSLAFEGPCLLVGTASGLPARLSISDTLQVEVAEEYAGWEAVGVEAWAVGDGAWCAGADGVLRRY</sequence>
<keyword evidence="7" id="KW-1185">Reference proteome</keyword>
<proteinExistence type="inferred from homology"/>
<feature type="repeat" description="WD" evidence="5">
    <location>
        <begin position="188"/>
        <end position="229"/>
    </location>
</feature>
<evidence type="ECO:0000313" key="6">
    <source>
        <dbReference type="EMBL" id="BEI88904.1"/>
    </source>
</evidence>
<keyword evidence="2" id="KW-0677">Repeat</keyword>
<dbReference type="GeneID" id="85492775"/>
<dbReference type="EMBL" id="AP028213">
    <property type="protein sequence ID" value="BEI88904.1"/>
    <property type="molecule type" value="Genomic_DNA"/>
</dbReference>
<organism evidence="6 7">
    <name type="scientific">Cutaneotrichosporon cavernicola</name>
    <dbReference type="NCBI Taxonomy" id="279322"/>
    <lineage>
        <taxon>Eukaryota</taxon>
        <taxon>Fungi</taxon>
        <taxon>Dikarya</taxon>
        <taxon>Basidiomycota</taxon>
        <taxon>Agaricomycotina</taxon>
        <taxon>Tremellomycetes</taxon>
        <taxon>Trichosporonales</taxon>
        <taxon>Trichosporonaceae</taxon>
        <taxon>Cutaneotrichosporon</taxon>
    </lineage>
</organism>
<dbReference type="InterPro" id="IPR015943">
    <property type="entry name" value="WD40/YVTN_repeat-like_dom_sf"/>
</dbReference>
<dbReference type="PROSITE" id="PS50082">
    <property type="entry name" value="WD_REPEATS_2"/>
    <property type="match status" value="2"/>
</dbReference>
<accession>A0AA48I3F6</accession>
<dbReference type="InterPro" id="IPR019775">
    <property type="entry name" value="WD40_repeat_CS"/>
</dbReference>
<dbReference type="PROSITE" id="PS50294">
    <property type="entry name" value="WD_REPEATS_REGION"/>
    <property type="match status" value="2"/>
</dbReference>
<protein>
    <recommendedName>
        <fullName evidence="8">WD40 repeat-like protein</fullName>
    </recommendedName>
</protein>